<evidence type="ECO:0000313" key="2">
    <source>
        <dbReference type="EMBL" id="KAJ2906409.1"/>
    </source>
</evidence>
<feature type="region of interest" description="Disordered" evidence="1">
    <location>
        <begin position="1"/>
        <end position="20"/>
    </location>
</feature>
<dbReference type="AlphaFoldDB" id="A0AAD5RXF9"/>
<protein>
    <submittedName>
        <fullName evidence="2">Uncharacterized protein</fullName>
    </submittedName>
</protein>
<gene>
    <name evidence="2" type="ORF">MKZ38_001769</name>
</gene>
<feature type="compositionally biased region" description="Low complexity" evidence="1">
    <location>
        <begin position="49"/>
        <end position="63"/>
    </location>
</feature>
<reference evidence="2" key="1">
    <citation type="submission" date="2022-07" db="EMBL/GenBank/DDBJ databases">
        <title>Draft genome sequence of Zalerion maritima ATCC 34329, a (micro)plastics degrading marine fungus.</title>
        <authorList>
            <person name="Paco A."/>
            <person name="Goncalves M.F.M."/>
            <person name="Rocha-Santos T.A.P."/>
            <person name="Alves A."/>
        </authorList>
    </citation>
    <scope>NUCLEOTIDE SEQUENCE</scope>
    <source>
        <strain evidence="2">ATCC 34329</strain>
    </source>
</reference>
<dbReference type="EMBL" id="JAKWBI020000014">
    <property type="protein sequence ID" value="KAJ2906409.1"/>
    <property type="molecule type" value="Genomic_DNA"/>
</dbReference>
<feature type="region of interest" description="Disordered" evidence="1">
    <location>
        <begin position="30"/>
        <end position="78"/>
    </location>
</feature>
<evidence type="ECO:0000313" key="3">
    <source>
        <dbReference type="Proteomes" id="UP001201980"/>
    </source>
</evidence>
<feature type="compositionally biased region" description="Gly residues" evidence="1">
    <location>
        <begin position="284"/>
        <end position="294"/>
    </location>
</feature>
<evidence type="ECO:0000256" key="1">
    <source>
        <dbReference type="SAM" id="MobiDB-lite"/>
    </source>
</evidence>
<comment type="caution">
    <text evidence="2">The sequence shown here is derived from an EMBL/GenBank/DDBJ whole genome shotgun (WGS) entry which is preliminary data.</text>
</comment>
<accession>A0AAD5RXF9</accession>
<sequence length="320" mass="35902">MGWLDSLWSSEKKSDPLGKLDPQLKAFLEKESPVKYELSTESASKRAPSPDSSQSPTQQSHPETPVPQQPKVPPQSLFPDGRYAHLWSTYRPLSDIETESKTDNEKLQDVLDGYKERKKRIAKAAIENCANEQWEWRDCMTEGGIRAKTTMCNKEVRRFERCYGVMNDFRRPGDVDEDIQVHAYDIYQAMLKQEAAMAAARKAGEPAPKFPPLIPRRTDEEEAEYVSTLPEEDQEKFRRQLDLAGSDEKRAQLLALHKALEREKMELSRGVEGWRRNKEKGRSEGGGGSGGGGVMDQVMGLWGKKGGNGDGGGDDGEGKK</sequence>
<keyword evidence="3" id="KW-1185">Reference proteome</keyword>
<dbReference type="Proteomes" id="UP001201980">
    <property type="component" value="Unassembled WGS sequence"/>
</dbReference>
<proteinExistence type="predicted"/>
<feature type="compositionally biased region" description="Basic and acidic residues" evidence="1">
    <location>
        <begin position="266"/>
        <end position="283"/>
    </location>
</feature>
<feature type="region of interest" description="Disordered" evidence="1">
    <location>
        <begin position="266"/>
        <end position="320"/>
    </location>
</feature>
<organism evidence="2 3">
    <name type="scientific">Zalerion maritima</name>
    <dbReference type="NCBI Taxonomy" id="339359"/>
    <lineage>
        <taxon>Eukaryota</taxon>
        <taxon>Fungi</taxon>
        <taxon>Dikarya</taxon>
        <taxon>Ascomycota</taxon>
        <taxon>Pezizomycotina</taxon>
        <taxon>Sordariomycetes</taxon>
        <taxon>Lulworthiomycetidae</taxon>
        <taxon>Lulworthiales</taxon>
        <taxon>Lulworthiaceae</taxon>
        <taxon>Zalerion</taxon>
    </lineage>
</organism>
<name>A0AAD5RXF9_9PEZI</name>
<feature type="compositionally biased region" description="Pro residues" evidence="1">
    <location>
        <begin position="64"/>
        <end position="73"/>
    </location>
</feature>